<dbReference type="OrthoDB" id="913740at2759"/>
<dbReference type="PANTHER" id="PTHR47074">
    <property type="entry name" value="BNAC02G40300D PROTEIN"/>
    <property type="match status" value="1"/>
</dbReference>
<dbReference type="InterPro" id="IPR044730">
    <property type="entry name" value="RNase_H-like_dom_plant"/>
</dbReference>
<dbReference type="InterPro" id="IPR025836">
    <property type="entry name" value="Zn_knuckle_CX2CX4HX4C"/>
</dbReference>
<keyword evidence="1" id="KW-0862">Zinc</keyword>
<keyword evidence="4" id="KW-1185">Reference proteome</keyword>
<dbReference type="InterPro" id="IPR026960">
    <property type="entry name" value="RVT-Znf"/>
</dbReference>
<dbReference type="GO" id="GO:0008270">
    <property type="term" value="F:zinc ion binding"/>
    <property type="evidence" value="ECO:0007669"/>
    <property type="project" value="UniProtKB-KW"/>
</dbReference>
<dbReference type="CDD" id="cd06222">
    <property type="entry name" value="RNase_H_like"/>
    <property type="match status" value="1"/>
</dbReference>
<dbReference type="Pfam" id="PF14392">
    <property type="entry name" value="zf-CCHC_4"/>
    <property type="match status" value="1"/>
</dbReference>
<evidence type="ECO:0000259" key="2">
    <source>
        <dbReference type="PROSITE" id="PS50158"/>
    </source>
</evidence>
<dbReference type="InterPro" id="IPR002156">
    <property type="entry name" value="RNaseH_domain"/>
</dbReference>
<feature type="domain" description="CCHC-type" evidence="2">
    <location>
        <begin position="67"/>
        <end position="82"/>
    </location>
</feature>
<evidence type="ECO:0000256" key="1">
    <source>
        <dbReference type="PROSITE-ProRule" id="PRU00047"/>
    </source>
</evidence>
<dbReference type="PANTHER" id="PTHR47074:SF61">
    <property type="entry name" value="RNASE H TYPE-1 DOMAIN-CONTAINING PROTEIN"/>
    <property type="match status" value="1"/>
</dbReference>
<dbReference type="STRING" id="93759.A0A1R3HCB5"/>
<dbReference type="PROSITE" id="PS50158">
    <property type="entry name" value="ZF_CCHC"/>
    <property type="match status" value="1"/>
</dbReference>
<keyword evidence="1" id="KW-0863">Zinc-finger</keyword>
<dbReference type="AlphaFoldDB" id="A0A1R3HCB5"/>
<evidence type="ECO:0000313" key="3">
    <source>
        <dbReference type="EMBL" id="OMO67981.1"/>
    </source>
</evidence>
<name>A0A1R3HCB5_9ROSI</name>
<dbReference type="InterPro" id="IPR052929">
    <property type="entry name" value="RNase_H-like_EbsB-rel"/>
</dbReference>
<dbReference type="GO" id="GO:0004523">
    <property type="term" value="F:RNA-DNA hybrid ribonuclease activity"/>
    <property type="evidence" value="ECO:0007669"/>
    <property type="project" value="InterPro"/>
</dbReference>
<dbReference type="Pfam" id="PF13966">
    <property type="entry name" value="zf-RVT"/>
    <property type="match status" value="1"/>
</dbReference>
<organism evidence="3 4">
    <name type="scientific">Corchorus olitorius</name>
    <dbReference type="NCBI Taxonomy" id="93759"/>
    <lineage>
        <taxon>Eukaryota</taxon>
        <taxon>Viridiplantae</taxon>
        <taxon>Streptophyta</taxon>
        <taxon>Embryophyta</taxon>
        <taxon>Tracheophyta</taxon>
        <taxon>Spermatophyta</taxon>
        <taxon>Magnoliopsida</taxon>
        <taxon>eudicotyledons</taxon>
        <taxon>Gunneridae</taxon>
        <taxon>Pentapetalae</taxon>
        <taxon>rosids</taxon>
        <taxon>malvids</taxon>
        <taxon>Malvales</taxon>
        <taxon>Malvaceae</taxon>
        <taxon>Grewioideae</taxon>
        <taxon>Apeibeae</taxon>
        <taxon>Corchorus</taxon>
    </lineage>
</organism>
<dbReference type="InterPro" id="IPR012337">
    <property type="entry name" value="RNaseH-like_sf"/>
</dbReference>
<evidence type="ECO:0000313" key="4">
    <source>
        <dbReference type="Proteomes" id="UP000187203"/>
    </source>
</evidence>
<dbReference type="GO" id="GO:0003676">
    <property type="term" value="F:nucleic acid binding"/>
    <property type="evidence" value="ECO:0007669"/>
    <property type="project" value="InterPro"/>
</dbReference>
<dbReference type="EMBL" id="AWUE01020488">
    <property type="protein sequence ID" value="OMO67981.1"/>
    <property type="molecule type" value="Genomic_DNA"/>
</dbReference>
<sequence length="678" mass="75195">MERGNQIRFGAGAASASLLSLNSCFDSILANPDFFSQLPIKGKEGEGDGDDGYIHGRLSYERLSLFCYNCGVLGHEEYDCDKEKVIIDGEEVKQYGPWLVASPLKRKAAVVGTEAFKQLGKKVFGGFNFGKQAGVQSSKAKRALFPWTTSRLDSGRPAAEKDLQLVRRPREEISDVERNSRKQNHEIIGDNIGNLVDMETLRLVSNLKVTDGDIGGKINANNPEKGGRKSVAINIVESALQKDSSPEGKLSSNCKGLLEKNQEVTSVFVGRNDKDNLGLMVSQHGPMDADQLEQGAFKFQAGQSTNGDCAEGKQVVHQRKKGWKKVKRTNSQGAAKGVSLGKRICQSEMEKEEIEDSTEKRTVGKIDVGAKVAELIDSDRSSWNLDLIDSLFDPEEAMAIRHVAIGRDRNDPMEHKKTLKEIWNLDVPPKIKVFGWRVFHYIHPVLSNLQRRGLEVNPKCPRCEKEDETVDHALIECEKAEQVRLMVHEAYENSKQEVVATDQMRFGNLNWADIALVMSWAICGARNKKVHEDLEYSASETTAFVISYIMEFQRCKKRLLHKQISIAAQWLAPEQNVIKVNFDGAFDSVANIGGYGVIARDYKGLVLGAYAGRVDFVLDAFAAEGVAALKAITCARHMGFSRIILEGDALTVIRKVNSEDTDLSPIAAYIADLKEDRT</sequence>
<proteinExistence type="predicted"/>
<dbReference type="Pfam" id="PF13456">
    <property type="entry name" value="RVT_3"/>
    <property type="match status" value="1"/>
</dbReference>
<gene>
    <name evidence="3" type="ORF">COLO4_29952</name>
</gene>
<dbReference type="Gene3D" id="3.30.420.10">
    <property type="entry name" value="Ribonuclease H-like superfamily/Ribonuclease H"/>
    <property type="match status" value="1"/>
</dbReference>
<reference evidence="4" key="1">
    <citation type="submission" date="2013-09" db="EMBL/GenBank/DDBJ databases">
        <title>Corchorus olitorius genome sequencing.</title>
        <authorList>
            <person name="Alam M."/>
            <person name="Haque M.S."/>
            <person name="Islam M.S."/>
            <person name="Emdad E.M."/>
            <person name="Islam M.M."/>
            <person name="Ahmed B."/>
            <person name="Halim A."/>
            <person name="Hossen Q.M.M."/>
            <person name="Hossain M.Z."/>
            <person name="Ahmed R."/>
            <person name="Khan M.M."/>
            <person name="Islam R."/>
            <person name="Rashid M.M."/>
            <person name="Khan S.A."/>
            <person name="Rahman M.S."/>
            <person name="Alam M."/>
            <person name="Yahiya A.S."/>
            <person name="Khan M.S."/>
            <person name="Azam M.S."/>
            <person name="Haque T."/>
            <person name="Lashkar M.Z.H."/>
            <person name="Akhand A.I."/>
            <person name="Morshed G."/>
            <person name="Roy S."/>
            <person name="Uddin K.S."/>
            <person name="Rabeya T."/>
            <person name="Hossain A.S."/>
            <person name="Chowdhury A."/>
            <person name="Snigdha A.R."/>
            <person name="Mortoza M.S."/>
            <person name="Matin S.A."/>
            <person name="Hoque S.M.E."/>
            <person name="Islam M.K."/>
            <person name="Roy D.K."/>
            <person name="Haider R."/>
            <person name="Moosa M.M."/>
            <person name="Elias S.M."/>
            <person name="Hasan A.M."/>
            <person name="Jahan S."/>
            <person name="Shafiuddin M."/>
            <person name="Mahmood N."/>
            <person name="Shommy N.S."/>
        </authorList>
    </citation>
    <scope>NUCLEOTIDE SEQUENCE [LARGE SCALE GENOMIC DNA]</scope>
    <source>
        <strain evidence="4">cv. O-4</strain>
    </source>
</reference>
<dbReference type="InterPro" id="IPR036397">
    <property type="entry name" value="RNaseH_sf"/>
</dbReference>
<accession>A0A1R3HCB5</accession>
<dbReference type="SUPFAM" id="SSF53098">
    <property type="entry name" value="Ribonuclease H-like"/>
    <property type="match status" value="1"/>
</dbReference>
<dbReference type="InterPro" id="IPR001878">
    <property type="entry name" value="Znf_CCHC"/>
</dbReference>
<protein>
    <recommendedName>
        <fullName evidence="2">CCHC-type domain-containing protein</fullName>
    </recommendedName>
</protein>
<dbReference type="Proteomes" id="UP000187203">
    <property type="component" value="Unassembled WGS sequence"/>
</dbReference>
<keyword evidence="1" id="KW-0479">Metal-binding</keyword>
<comment type="caution">
    <text evidence="3">The sequence shown here is derived from an EMBL/GenBank/DDBJ whole genome shotgun (WGS) entry which is preliminary data.</text>
</comment>